<dbReference type="EMBL" id="FLRH01000003">
    <property type="protein sequence ID" value="SBT65684.1"/>
    <property type="molecule type" value="Genomic_DNA"/>
</dbReference>
<sequence>MATAVINLDDLDLFVSGDPYAAWAWLRENEPVYWNASATGGYWALTRYADVNAVYLDPVTFSSRNGTVLGGSYRSATDTASQQMLICSDPPAHRQLRQHVHKAFGPRMMERAGHQVRTYLNDALDRLSADGGGDFAVDIAPRLPAGLLTAMFDIGLDDALHLLRLTRIMIGYRDEEYAGDSGESMTLAGAQVEIFDFLATLLDQRRRDPGEDLISILLAARTNGRELSESQILYNALNVAVGGDETTPFTASAIVETLIRHPDEERRLHADPSLLGTAVEELFRWTSTNAYVCRTTTRDVTVRGVRIPAGETLTLWNASANRDEEQFPRADRLDLGRTPNHHVAFGVANHRCIGMGAARMEINLLMQELLGRGLRFELSGPIERLRSNFMLGVKHLPVALATRR</sequence>
<dbReference type="CDD" id="cd11033">
    <property type="entry name" value="CYP142-like"/>
    <property type="match status" value="1"/>
</dbReference>
<dbReference type="Proteomes" id="UP000199558">
    <property type="component" value="Unassembled WGS sequence"/>
</dbReference>
<name>A0A1A9B9N5_9ACTN</name>
<dbReference type="PRINTS" id="PR00359">
    <property type="entry name" value="BP450"/>
</dbReference>
<comment type="similarity">
    <text evidence="1">Belongs to the cytochrome P450 family.</text>
</comment>
<dbReference type="GO" id="GO:0005506">
    <property type="term" value="F:iron ion binding"/>
    <property type="evidence" value="ECO:0007669"/>
    <property type="project" value="InterPro"/>
</dbReference>
<reference evidence="11" key="1">
    <citation type="submission" date="2016-06" db="EMBL/GenBank/DDBJ databases">
        <authorList>
            <person name="Varghese N."/>
            <person name="Submissions Spin"/>
        </authorList>
    </citation>
    <scope>NUCLEOTIDE SEQUENCE [LARGE SCALE GENOMIC DNA]</scope>
    <source>
        <strain evidence="11">DSM 45794</strain>
    </source>
</reference>
<evidence type="ECO:0000256" key="5">
    <source>
        <dbReference type="ARBA" id="ARBA00023002"/>
    </source>
</evidence>
<evidence type="ECO:0000256" key="8">
    <source>
        <dbReference type="ARBA" id="ARBA00023194"/>
    </source>
</evidence>
<accession>A0A1A9B9N5</accession>
<keyword evidence="3" id="KW-0479">Metal-binding</keyword>
<dbReference type="STRING" id="946078.GA0070622_2687"/>
<dbReference type="FunFam" id="1.10.630.10:FF:000018">
    <property type="entry name" value="Cytochrome P450 monooxygenase"/>
    <property type="match status" value="1"/>
</dbReference>
<dbReference type="InterPro" id="IPR001128">
    <property type="entry name" value="Cyt_P450"/>
</dbReference>
<evidence type="ECO:0000256" key="2">
    <source>
        <dbReference type="ARBA" id="ARBA00022617"/>
    </source>
</evidence>
<dbReference type="PANTHER" id="PTHR46696:SF4">
    <property type="entry name" value="BIOTIN BIOSYNTHESIS CYTOCHROME P450"/>
    <property type="match status" value="1"/>
</dbReference>
<organism evidence="10 11">
    <name type="scientific">Micromonospora sediminicola</name>
    <dbReference type="NCBI Taxonomy" id="946078"/>
    <lineage>
        <taxon>Bacteria</taxon>
        <taxon>Bacillati</taxon>
        <taxon>Actinomycetota</taxon>
        <taxon>Actinomycetes</taxon>
        <taxon>Micromonosporales</taxon>
        <taxon>Micromonosporaceae</taxon>
        <taxon>Micromonospora</taxon>
    </lineage>
</organism>
<dbReference type="AlphaFoldDB" id="A0A1A9B9N5"/>
<dbReference type="Pfam" id="PF00067">
    <property type="entry name" value="p450"/>
    <property type="match status" value="1"/>
</dbReference>
<keyword evidence="6" id="KW-0408">Iron</keyword>
<evidence type="ECO:0000256" key="6">
    <source>
        <dbReference type="ARBA" id="ARBA00023004"/>
    </source>
</evidence>
<keyword evidence="8" id="KW-0045">Antibiotic biosynthesis</keyword>
<protein>
    <submittedName>
        <fullName evidence="10">Cytochrome P450</fullName>
    </submittedName>
</protein>
<dbReference type="OrthoDB" id="4156795at2"/>
<evidence type="ECO:0000256" key="4">
    <source>
        <dbReference type="ARBA" id="ARBA00022857"/>
    </source>
</evidence>
<dbReference type="SUPFAM" id="SSF48264">
    <property type="entry name" value="Cytochrome P450"/>
    <property type="match status" value="1"/>
</dbReference>
<dbReference type="GO" id="GO:0008395">
    <property type="term" value="F:steroid hydroxylase activity"/>
    <property type="evidence" value="ECO:0007669"/>
    <property type="project" value="TreeGrafter"/>
</dbReference>
<keyword evidence="5" id="KW-0560">Oxidoreductase</keyword>
<dbReference type="Gene3D" id="1.10.630.10">
    <property type="entry name" value="Cytochrome P450"/>
    <property type="match status" value="1"/>
</dbReference>
<gene>
    <name evidence="10" type="ORF">GA0070622_2687</name>
</gene>
<keyword evidence="7" id="KW-0503">Monooxygenase</keyword>
<keyword evidence="2" id="KW-0349">Heme</keyword>
<evidence type="ECO:0000256" key="9">
    <source>
        <dbReference type="ARBA" id="ARBA00060683"/>
    </source>
</evidence>
<evidence type="ECO:0000313" key="10">
    <source>
        <dbReference type="EMBL" id="SBT65684.1"/>
    </source>
</evidence>
<dbReference type="GO" id="GO:0036199">
    <property type="term" value="F:cholest-4-en-3-one 26-monooxygenase activity"/>
    <property type="evidence" value="ECO:0007669"/>
    <property type="project" value="TreeGrafter"/>
</dbReference>
<evidence type="ECO:0000256" key="1">
    <source>
        <dbReference type="ARBA" id="ARBA00010617"/>
    </source>
</evidence>
<dbReference type="InterPro" id="IPR036396">
    <property type="entry name" value="Cyt_P450_sf"/>
</dbReference>
<keyword evidence="4" id="KW-0521">NADP</keyword>
<evidence type="ECO:0000256" key="3">
    <source>
        <dbReference type="ARBA" id="ARBA00022723"/>
    </source>
</evidence>
<dbReference type="GO" id="GO:0020037">
    <property type="term" value="F:heme binding"/>
    <property type="evidence" value="ECO:0007669"/>
    <property type="project" value="InterPro"/>
</dbReference>
<evidence type="ECO:0000313" key="11">
    <source>
        <dbReference type="Proteomes" id="UP000199558"/>
    </source>
</evidence>
<keyword evidence="11" id="KW-1185">Reference proteome</keyword>
<evidence type="ECO:0000256" key="7">
    <source>
        <dbReference type="ARBA" id="ARBA00023033"/>
    </source>
</evidence>
<comment type="pathway">
    <text evidence="9">Antibiotic biosynthesis; mycinamicin biosynthesis.</text>
</comment>
<dbReference type="InterPro" id="IPR002397">
    <property type="entry name" value="Cyt_P450_B"/>
</dbReference>
<dbReference type="RefSeq" id="WP_091573591.1">
    <property type="nucleotide sequence ID" value="NZ_FLRH01000003.1"/>
</dbReference>
<dbReference type="GO" id="GO:0017000">
    <property type="term" value="P:antibiotic biosynthetic process"/>
    <property type="evidence" value="ECO:0007669"/>
    <property type="project" value="UniProtKB-KW"/>
</dbReference>
<dbReference type="GO" id="GO:0006707">
    <property type="term" value="P:cholesterol catabolic process"/>
    <property type="evidence" value="ECO:0007669"/>
    <property type="project" value="TreeGrafter"/>
</dbReference>
<proteinExistence type="inferred from homology"/>
<dbReference type="PANTHER" id="PTHR46696">
    <property type="entry name" value="P450, PUTATIVE (EUROFUNG)-RELATED"/>
    <property type="match status" value="1"/>
</dbReference>